<keyword evidence="3" id="KW-1185">Reference proteome</keyword>
<feature type="non-terminal residue" evidence="2">
    <location>
        <position position="1"/>
    </location>
</feature>
<gene>
    <name evidence="2" type="ORF">Tco_0651634</name>
</gene>
<evidence type="ECO:0000313" key="2">
    <source>
        <dbReference type="EMBL" id="GJS56850.1"/>
    </source>
</evidence>
<comment type="caution">
    <text evidence="2">The sequence shown here is derived from an EMBL/GenBank/DDBJ whole genome shotgun (WGS) entry which is preliminary data.</text>
</comment>
<reference evidence="2" key="2">
    <citation type="submission" date="2022-01" db="EMBL/GenBank/DDBJ databases">
        <authorList>
            <person name="Yamashiro T."/>
            <person name="Shiraishi A."/>
            <person name="Satake H."/>
            <person name="Nakayama K."/>
        </authorList>
    </citation>
    <scope>NUCLEOTIDE SEQUENCE</scope>
</reference>
<protein>
    <submittedName>
        <fullName evidence="2">Uncharacterized protein</fullName>
    </submittedName>
</protein>
<accession>A0ABQ4WVI7</accession>
<organism evidence="2 3">
    <name type="scientific">Tanacetum coccineum</name>
    <dbReference type="NCBI Taxonomy" id="301880"/>
    <lineage>
        <taxon>Eukaryota</taxon>
        <taxon>Viridiplantae</taxon>
        <taxon>Streptophyta</taxon>
        <taxon>Embryophyta</taxon>
        <taxon>Tracheophyta</taxon>
        <taxon>Spermatophyta</taxon>
        <taxon>Magnoliopsida</taxon>
        <taxon>eudicotyledons</taxon>
        <taxon>Gunneridae</taxon>
        <taxon>Pentapetalae</taxon>
        <taxon>asterids</taxon>
        <taxon>campanulids</taxon>
        <taxon>Asterales</taxon>
        <taxon>Asteraceae</taxon>
        <taxon>Asteroideae</taxon>
        <taxon>Anthemideae</taxon>
        <taxon>Anthemidinae</taxon>
        <taxon>Tanacetum</taxon>
    </lineage>
</organism>
<proteinExistence type="predicted"/>
<dbReference type="EMBL" id="BQNB010008965">
    <property type="protein sequence ID" value="GJS56850.1"/>
    <property type="molecule type" value="Genomic_DNA"/>
</dbReference>
<evidence type="ECO:0000313" key="3">
    <source>
        <dbReference type="Proteomes" id="UP001151760"/>
    </source>
</evidence>
<dbReference type="Proteomes" id="UP001151760">
    <property type="component" value="Unassembled WGS sequence"/>
</dbReference>
<evidence type="ECO:0000256" key="1">
    <source>
        <dbReference type="SAM" id="MobiDB-lite"/>
    </source>
</evidence>
<sequence>YAYVVRHLKWFITSNAHPNCHPDPGRRAQEISQRMPSEYVQLGKCSCACRHCGALIWAAEKLASSSRITGPDITNALMIPSSFCDDPYECLFRQSGSIRSQGTRNYCSGGKGGDPEVGSSSHIDGPTRNFGSINFTPQGHLGFRRKRFRNRQLADNGVATDDTGCNSVQYEGVTSAYIDLGTAPEITYEEPF</sequence>
<feature type="region of interest" description="Disordered" evidence="1">
    <location>
        <begin position="103"/>
        <end position="138"/>
    </location>
</feature>
<reference evidence="2" key="1">
    <citation type="journal article" date="2022" name="Int. J. Mol. Sci.">
        <title>Draft Genome of Tanacetum Coccineum: Genomic Comparison of Closely Related Tanacetum-Family Plants.</title>
        <authorList>
            <person name="Yamashiro T."/>
            <person name="Shiraishi A."/>
            <person name="Nakayama K."/>
            <person name="Satake H."/>
        </authorList>
    </citation>
    <scope>NUCLEOTIDE SEQUENCE</scope>
</reference>
<name>A0ABQ4WVI7_9ASTR</name>